<accession>A0AA88NG36</accession>
<dbReference type="GO" id="GO:0006955">
    <property type="term" value="P:immune response"/>
    <property type="evidence" value="ECO:0007669"/>
    <property type="project" value="TreeGrafter"/>
</dbReference>
<dbReference type="Proteomes" id="UP001187415">
    <property type="component" value="Unassembled WGS sequence"/>
</dbReference>
<gene>
    <name evidence="1" type="ORF">Q5P01_004563</name>
</gene>
<evidence type="ECO:0000313" key="2">
    <source>
        <dbReference type="Proteomes" id="UP001187415"/>
    </source>
</evidence>
<dbReference type="EMBL" id="JAUPFM010000003">
    <property type="protein sequence ID" value="KAK2855828.1"/>
    <property type="molecule type" value="Genomic_DNA"/>
</dbReference>
<dbReference type="SUPFAM" id="SSF52540">
    <property type="entry name" value="P-loop containing nucleoside triphosphate hydrolases"/>
    <property type="match status" value="1"/>
</dbReference>
<sequence>MPLFKRIFHPPPPPPSPLLDEPWRQINWGNKQGALQHVNIYKPFTEGAQLRILVHGAVGAGKSSFVNTVQSVLRGRMAIEALADSTSHGCFTKKFTTYKIEKGSPDTFYPFVFNDIMGLSAENGVPVGDVELALVGHMKDGYNLNPESRLPDDGQFYNRDPTANDKVHVLVCVVAADTLPSMSKAIVEKIQSIREEARRLGIPQVALLTKVDLTCPEINTDLKNVARSKYLKQKMEQFSANVGIPMNCIFPVKNYHDEIDLSDDVDSLILSALKHIINFGEDFVNKGLHKV</sequence>
<dbReference type="PANTHER" id="PTHR14241">
    <property type="entry name" value="INTERFERON-INDUCED PROTEIN 44"/>
    <property type="match status" value="1"/>
</dbReference>
<name>A0AA88NG36_CHASR</name>
<dbReference type="InterPro" id="IPR027417">
    <property type="entry name" value="P-loop_NTPase"/>
</dbReference>
<comment type="caution">
    <text evidence="1">The sequence shown here is derived from an EMBL/GenBank/DDBJ whole genome shotgun (WGS) entry which is preliminary data.</text>
</comment>
<evidence type="ECO:0000313" key="1">
    <source>
        <dbReference type="EMBL" id="KAK2855828.1"/>
    </source>
</evidence>
<keyword evidence="2" id="KW-1185">Reference proteome</keyword>
<dbReference type="PANTHER" id="PTHR14241:SF1">
    <property type="entry name" value="INTERFERON-INDUCED PROTEIN 44-RELATED"/>
    <property type="match status" value="1"/>
</dbReference>
<organism evidence="1 2">
    <name type="scientific">Channa striata</name>
    <name type="common">Snakehead murrel</name>
    <name type="synonym">Ophicephalus striatus</name>
    <dbReference type="NCBI Taxonomy" id="64152"/>
    <lineage>
        <taxon>Eukaryota</taxon>
        <taxon>Metazoa</taxon>
        <taxon>Chordata</taxon>
        <taxon>Craniata</taxon>
        <taxon>Vertebrata</taxon>
        <taxon>Euteleostomi</taxon>
        <taxon>Actinopterygii</taxon>
        <taxon>Neopterygii</taxon>
        <taxon>Teleostei</taxon>
        <taxon>Neoteleostei</taxon>
        <taxon>Acanthomorphata</taxon>
        <taxon>Anabantaria</taxon>
        <taxon>Anabantiformes</taxon>
        <taxon>Channoidei</taxon>
        <taxon>Channidae</taxon>
        <taxon>Channa</taxon>
    </lineage>
</organism>
<proteinExistence type="predicted"/>
<dbReference type="Gene3D" id="3.40.50.300">
    <property type="entry name" value="P-loop containing nucleotide triphosphate hydrolases"/>
    <property type="match status" value="1"/>
</dbReference>
<evidence type="ECO:0008006" key="3">
    <source>
        <dbReference type="Google" id="ProtNLM"/>
    </source>
</evidence>
<reference evidence="1" key="1">
    <citation type="submission" date="2023-07" db="EMBL/GenBank/DDBJ databases">
        <title>Chromosome-level Genome Assembly of Striped Snakehead (Channa striata).</title>
        <authorList>
            <person name="Liu H."/>
        </authorList>
    </citation>
    <scope>NUCLEOTIDE SEQUENCE</scope>
    <source>
        <strain evidence="1">Gz</strain>
        <tissue evidence="1">Muscle</tissue>
    </source>
</reference>
<protein>
    <recommendedName>
        <fullName evidence="3">Interferon-induced protein 44-like</fullName>
    </recommendedName>
</protein>
<dbReference type="AlphaFoldDB" id="A0AA88NG36"/>
<dbReference type="CDD" id="cd00882">
    <property type="entry name" value="Ras_like_GTPase"/>
    <property type="match status" value="1"/>
</dbReference>